<gene>
    <name evidence="2" type="ORF">HBH39_15420</name>
</gene>
<dbReference type="PROSITE" id="PS50011">
    <property type="entry name" value="PROTEIN_KINASE_DOM"/>
    <property type="match status" value="1"/>
</dbReference>
<protein>
    <submittedName>
        <fullName evidence="2">Protein kinase</fullName>
    </submittedName>
</protein>
<keyword evidence="2" id="KW-0418">Kinase</keyword>
<keyword evidence="3" id="KW-1185">Reference proteome</keyword>
<keyword evidence="2" id="KW-0808">Transferase</keyword>
<accession>A0A6G9QNP3</accession>
<dbReference type="RefSeq" id="WP_167679559.1">
    <property type="nucleotide sequence ID" value="NZ_CP050313.1"/>
</dbReference>
<dbReference type="AlphaFoldDB" id="A0A6G9QNP3"/>
<feature type="domain" description="Protein kinase" evidence="1">
    <location>
        <begin position="44"/>
        <end position="308"/>
    </location>
</feature>
<dbReference type="Proteomes" id="UP000502608">
    <property type="component" value="Chromosome"/>
</dbReference>
<dbReference type="InterPro" id="IPR008271">
    <property type="entry name" value="Ser/Thr_kinase_AS"/>
</dbReference>
<dbReference type="PROSITE" id="PS00108">
    <property type="entry name" value="PROTEIN_KINASE_ST"/>
    <property type="match status" value="1"/>
</dbReference>
<reference evidence="2 3" key="1">
    <citation type="submission" date="2020-03" db="EMBL/GenBank/DDBJ databases">
        <title>Complete genome sequence of Shewanella sp.</title>
        <authorList>
            <person name="Kim Y.-S."/>
            <person name="Kim S.-J."/>
            <person name="Jung H.-K."/>
            <person name="Kim K.-H."/>
        </authorList>
    </citation>
    <scope>NUCLEOTIDE SEQUENCE [LARGE SCALE GENOMIC DNA]</scope>
    <source>
        <strain evidence="2 3">PN3F2</strain>
    </source>
</reference>
<sequence>MQTPQLQQFYINEEQSIYLLKADDARKHRAWVRLCKQQLSKLGYADIEFIGKGAYGFVFAGVNSIGDAHVFKFSRLTLPQSIQDRLEEEAYMLSQVKHPNVPAAIKFERVGKQGILVMERAKGEDLDKICQRFGALPVSMIVSIARQLANILYYLRKGKPLVHGDIKPSNLVYDIENDHLSLIDWGSAVFAQRDEYNRPVDDNVMSLMSSDQQHTNARMGDVYFIGEDQLNGALSTARFDEQGVAATLYALASGQSSRFGTKVIPATSVGLPIELAKTLDGMLSDDPELRNKAGDYFLKSMRHSHKMHLPNIHASSLKAEIPVWVQPRSKTVETVSYSSRKSFLKEHNSHDPIANIDDVQVDKYYRNFMVGMGDTEKGFIAAVGRLAQYPIVGGLAIHWQTNGVYIDSNLATYDPAHKSALILAVNNMVTLARGIKRIGVFKACFFNAKDTLHIERESADKPFEVSGDLQLPFEVGDVPLLEDKSRLHSYFEDGKDPDENLELPPEIMTELGWLNQIHHTGCIIFEALPNHLKIHSYLRLLNPRKQAAFRASLDRIIAHASKIQGHGISGFMKLPYKNTRRFSSLDRKADFFYPKNPKEILISRSKKA</sequence>
<dbReference type="EMBL" id="CP050313">
    <property type="protein sequence ID" value="QIR15703.1"/>
    <property type="molecule type" value="Genomic_DNA"/>
</dbReference>
<dbReference type="SUPFAM" id="SSF56112">
    <property type="entry name" value="Protein kinase-like (PK-like)"/>
    <property type="match status" value="1"/>
</dbReference>
<dbReference type="InterPro" id="IPR053235">
    <property type="entry name" value="Ser_Thr_kinase"/>
</dbReference>
<dbReference type="InterPro" id="IPR011009">
    <property type="entry name" value="Kinase-like_dom_sf"/>
</dbReference>
<dbReference type="Pfam" id="PF00069">
    <property type="entry name" value="Pkinase"/>
    <property type="match status" value="1"/>
</dbReference>
<dbReference type="SMART" id="SM00220">
    <property type="entry name" value="S_TKc"/>
    <property type="match status" value="1"/>
</dbReference>
<dbReference type="GO" id="GO:0004674">
    <property type="term" value="F:protein serine/threonine kinase activity"/>
    <property type="evidence" value="ECO:0007669"/>
    <property type="project" value="TreeGrafter"/>
</dbReference>
<evidence type="ECO:0000259" key="1">
    <source>
        <dbReference type="PROSITE" id="PS50011"/>
    </source>
</evidence>
<name>A0A6G9QNP3_9GAMM</name>
<dbReference type="FunFam" id="1.10.510.10:FF:002983">
    <property type="match status" value="1"/>
</dbReference>
<evidence type="ECO:0000313" key="2">
    <source>
        <dbReference type="EMBL" id="QIR15703.1"/>
    </source>
</evidence>
<dbReference type="Gene3D" id="1.10.510.10">
    <property type="entry name" value="Transferase(Phosphotransferase) domain 1"/>
    <property type="match status" value="1"/>
</dbReference>
<dbReference type="PANTHER" id="PTHR24361">
    <property type="entry name" value="MITOGEN-ACTIVATED KINASE KINASE KINASE"/>
    <property type="match status" value="1"/>
</dbReference>
<evidence type="ECO:0000313" key="3">
    <source>
        <dbReference type="Proteomes" id="UP000502608"/>
    </source>
</evidence>
<dbReference type="GO" id="GO:0005737">
    <property type="term" value="C:cytoplasm"/>
    <property type="evidence" value="ECO:0007669"/>
    <property type="project" value="TreeGrafter"/>
</dbReference>
<proteinExistence type="predicted"/>
<dbReference type="GO" id="GO:0005524">
    <property type="term" value="F:ATP binding"/>
    <property type="evidence" value="ECO:0007669"/>
    <property type="project" value="InterPro"/>
</dbReference>
<organism evidence="2 3">
    <name type="scientific">Shewanella aestuarii</name>
    <dbReference type="NCBI Taxonomy" id="1028752"/>
    <lineage>
        <taxon>Bacteria</taxon>
        <taxon>Pseudomonadati</taxon>
        <taxon>Pseudomonadota</taxon>
        <taxon>Gammaproteobacteria</taxon>
        <taxon>Alteromonadales</taxon>
        <taxon>Shewanellaceae</taxon>
        <taxon>Shewanella</taxon>
    </lineage>
</organism>
<dbReference type="KEGG" id="saes:HBH39_15420"/>
<dbReference type="InterPro" id="IPR000719">
    <property type="entry name" value="Prot_kinase_dom"/>
</dbReference>